<protein>
    <submittedName>
        <fullName evidence="2">Uncharacterized protein</fullName>
    </submittedName>
</protein>
<sequence>MQSSSNSSPVAPTPDGTRFVLAAPEAIRLPTDGIPFLRVIDSFVFVTNGNPSPLPDGWISNQEWEGIEVIGAVTSLIGPGSALAQCGWITRLTWRWIRITNILRVEIRQDSRFRKGERCFWLITPLGEYVMLASHRGYHNSWVQSISQPDSLGPPALFRRTADSDPRPSWWDSAWEETWPPSVPEPPAGVKRTASSTPRPDHRSSSPEASAMVPERERRVRRREGSKQSGQESATMSSMEGDPVTLRQPATAEAQHLQQAIPVQVKPELGTKMSRCWDISRDKVAGPLVRDAAKANSRHSARK</sequence>
<organism evidence="2 3">
    <name type="scientific">Rhizoctonia solani</name>
    <dbReference type="NCBI Taxonomy" id="456999"/>
    <lineage>
        <taxon>Eukaryota</taxon>
        <taxon>Fungi</taxon>
        <taxon>Dikarya</taxon>
        <taxon>Basidiomycota</taxon>
        <taxon>Agaricomycotina</taxon>
        <taxon>Agaricomycetes</taxon>
        <taxon>Cantharellales</taxon>
        <taxon>Ceratobasidiaceae</taxon>
        <taxon>Rhizoctonia</taxon>
    </lineage>
</organism>
<feature type="region of interest" description="Disordered" evidence="1">
    <location>
        <begin position="154"/>
        <end position="243"/>
    </location>
</feature>
<feature type="compositionally biased region" description="Polar residues" evidence="1">
    <location>
        <begin position="227"/>
        <end position="238"/>
    </location>
</feature>
<dbReference type="EMBL" id="CAJMWR010000265">
    <property type="protein sequence ID" value="CAE6361928.1"/>
    <property type="molecule type" value="Genomic_DNA"/>
</dbReference>
<evidence type="ECO:0000313" key="2">
    <source>
        <dbReference type="EMBL" id="CAE6361928.1"/>
    </source>
</evidence>
<comment type="caution">
    <text evidence="2">The sequence shown here is derived from an EMBL/GenBank/DDBJ whole genome shotgun (WGS) entry which is preliminary data.</text>
</comment>
<feature type="compositionally biased region" description="Basic and acidic residues" evidence="1">
    <location>
        <begin position="214"/>
        <end position="226"/>
    </location>
</feature>
<reference evidence="2" key="1">
    <citation type="submission" date="2021-01" db="EMBL/GenBank/DDBJ databases">
        <authorList>
            <person name="Kaushik A."/>
        </authorList>
    </citation>
    <scope>NUCLEOTIDE SEQUENCE</scope>
    <source>
        <strain evidence="2">AG1-1A</strain>
    </source>
</reference>
<evidence type="ECO:0000256" key="1">
    <source>
        <dbReference type="SAM" id="MobiDB-lite"/>
    </source>
</evidence>
<accession>A0A8H2WET5</accession>
<name>A0A8H2WET5_9AGAM</name>
<gene>
    <name evidence="2" type="ORF">RDB_LOCUS13899</name>
</gene>
<dbReference type="AlphaFoldDB" id="A0A8H2WET5"/>
<evidence type="ECO:0000313" key="3">
    <source>
        <dbReference type="Proteomes" id="UP000663840"/>
    </source>
</evidence>
<dbReference type="Proteomes" id="UP000663840">
    <property type="component" value="Unassembled WGS sequence"/>
</dbReference>
<proteinExistence type="predicted"/>